<sequence>MLYIVPTQRGLGIEIWGTYEDLTTLYGITANLWGTEDKIAVKGSENRDELISGFSYELRKAYEGRRLNRKHSHFSFSEIQYYGASISWVHILFSLGALRYNMRYQENSKLDIAVVLQIEYWLEEAMNKYDTVGANSLIPYITEGITSANPYSYQFMRAINAEYFQLRGGKNAFRKLPRLLRRANIFSDEYKEYMNFLTTEALRLNCEISNLELMDDDIDYDTIKW</sequence>
<dbReference type="eggNOG" id="ENOG50307PB">
    <property type="taxonomic scope" value="Bacteria"/>
</dbReference>
<dbReference type="STRING" id="1121898.GCA_000422725_00326"/>
<keyword evidence="2" id="KW-1185">Reference proteome</keyword>
<dbReference type="InterPro" id="IPR054199">
    <property type="entry name" value="DUF6904"/>
</dbReference>
<evidence type="ECO:0000313" key="2">
    <source>
        <dbReference type="Proteomes" id="UP000030111"/>
    </source>
</evidence>
<dbReference type="Proteomes" id="UP000030111">
    <property type="component" value="Unassembled WGS sequence"/>
</dbReference>
<dbReference type="EMBL" id="JRLY01000004">
    <property type="protein sequence ID" value="KGO93631.1"/>
    <property type="molecule type" value="Genomic_DNA"/>
</dbReference>
<accession>A0A0A2MPZ6</accession>
<dbReference type="Pfam" id="PF21845">
    <property type="entry name" value="DUF6904"/>
    <property type="match status" value="1"/>
</dbReference>
<comment type="caution">
    <text evidence="1">The sequence shown here is derived from an EMBL/GenBank/DDBJ whole genome shotgun (WGS) entry which is preliminary data.</text>
</comment>
<protein>
    <submittedName>
        <fullName evidence="1">Uncharacterized protein</fullName>
    </submittedName>
</protein>
<organism evidence="1 2">
    <name type="scientific">Flavobacterium subsaxonicum WB 4.1-42 = DSM 21790</name>
    <dbReference type="NCBI Taxonomy" id="1121898"/>
    <lineage>
        <taxon>Bacteria</taxon>
        <taxon>Pseudomonadati</taxon>
        <taxon>Bacteroidota</taxon>
        <taxon>Flavobacteriia</taxon>
        <taxon>Flavobacteriales</taxon>
        <taxon>Flavobacteriaceae</taxon>
        <taxon>Flavobacterium</taxon>
    </lineage>
</organism>
<dbReference type="RefSeq" id="WP_026991792.1">
    <property type="nucleotide sequence ID" value="NZ_JRLY01000004.1"/>
</dbReference>
<evidence type="ECO:0000313" key="1">
    <source>
        <dbReference type="EMBL" id="KGO93631.1"/>
    </source>
</evidence>
<dbReference type="AlphaFoldDB" id="A0A0A2MPZ6"/>
<name>A0A0A2MPZ6_9FLAO</name>
<dbReference type="OrthoDB" id="1122716at2"/>
<proteinExistence type="predicted"/>
<reference evidence="1 2" key="1">
    <citation type="submission" date="2013-09" db="EMBL/GenBank/DDBJ databases">
        <authorList>
            <person name="Zeng Z."/>
            <person name="Chen C."/>
        </authorList>
    </citation>
    <scope>NUCLEOTIDE SEQUENCE [LARGE SCALE GENOMIC DNA]</scope>
    <source>
        <strain evidence="1 2">WB 4.1-42</strain>
    </source>
</reference>
<gene>
    <name evidence="1" type="ORF">Q766_06620</name>
</gene>